<name>A0ABD0YKE3_9HEMI</name>
<dbReference type="InterPro" id="IPR036427">
    <property type="entry name" value="Bromodomain-like_sf"/>
</dbReference>
<comment type="caution">
    <text evidence="5">The sequence shown here is derived from an EMBL/GenBank/DDBJ whole genome shotgun (WGS) entry which is preliminary data.</text>
</comment>
<dbReference type="PANTHER" id="PTHR16266">
    <property type="entry name" value="WD REPEAT DOMAIN 9"/>
    <property type="match status" value="1"/>
</dbReference>
<dbReference type="CDD" id="cd05529">
    <property type="entry name" value="Bromo_WDR9_I_like"/>
    <property type="match status" value="1"/>
</dbReference>
<accession>A0ABD0YKE3</accession>
<evidence type="ECO:0000313" key="5">
    <source>
        <dbReference type="EMBL" id="KAL1131750.1"/>
    </source>
</evidence>
<dbReference type="Gene3D" id="1.20.920.10">
    <property type="entry name" value="Bromodomain-like"/>
    <property type="match status" value="2"/>
</dbReference>
<dbReference type="Pfam" id="PF25313">
    <property type="entry name" value="BRWD_AD"/>
    <property type="match status" value="1"/>
</dbReference>
<dbReference type="InterPro" id="IPR052060">
    <property type="entry name" value="Bromo_WD_repeat"/>
</dbReference>
<sequence>MGDEVMFFKQGYDLYLKAVIDKSVYQVGISQSNPYGKLQLKEPELVKVIGIKYEIRPPRLCCLRLAVMKPNGRLNGDRFTIRYHDIPDVIDFLVLRQTYDTAMARSWKIGDRFRSMIDDGWWWGSIEGRRPDSNSAFLCHRIRWDNGEVEDIGEPEIGGSVPVLAEEIASILYHPRGDEWPGGDRDAACRKILSGLEDVMSLAIAEPFIAPVDINTYPSYTFIVEYPIDLSTIKARFENRFYRRVTTAQFDIRYLATNAEKFNEPHSAIVKQARIVTDLCLRIIKEDSLQDVPSMYRQLLESYHSSNSEDEEDIMKPSTSSQDYATSSRSLRPFRRAAHRNHLPSDWKKDCWDLIDILWNCQDSEPFREPVDALEHPDYEKIIDTPMDLSTIREELRGENYENPLEFCKDVRMIFANSRNYNTNKRSKVILIKLIAVISQQIK</sequence>
<keyword evidence="1 2" id="KW-0103">Bromodomain</keyword>
<reference evidence="5 6" key="1">
    <citation type="submission" date="2024-07" db="EMBL/GenBank/DDBJ databases">
        <title>Chromosome-level genome assembly of the water stick insect Ranatra chinensis (Heteroptera: Nepidae).</title>
        <authorList>
            <person name="Liu X."/>
        </authorList>
    </citation>
    <scope>NUCLEOTIDE SEQUENCE [LARGE SCALE GENOMIC DNA]</scope>
    <source>
        <strain evidence="5">Cailab_2021Rc</strain>
        <tissue evidence="5">Muscle</tissue>
    </source>
</reference>
<feature type="region of interest" description="Disordered" evidence="3">
    <location>
        <begin position="307"/>
        <end position="328"/>
    </location>
</feature>
<evidence type="ECO:0000256" key="2">
    <source>
        <dbReference type="PROSITE-ProRule" id="PRU00035"/>
    </source>
</evidence>
<evidence type="ECO:0000313" key="6">
    <source>
        <dbReference type="Proteomes" id="UP001558652"/>
    </source>
</evidence>
<evidence type="ECO:0000256" key="3">
    <source>
        <dbReference type="SAM" id="MobiDB-lite"/>
    </source>
</evidence>
<dbReference type="AlphaFoldDB" id="A0ABD0YKE3"/>
<feature type="compositionally biased region" description="Polar residues" evidence="3">
    <location>
        <begin position="317"/>
        <end position="328"/>
    </location>
</feature>
<dbReference type="InterPro" id="IPR057451">
    <property type="entry name" value="BRWD/PHIP_AD"/>
</dbReference>
<dbReference type="InterPro" id="IPR001487">
    <property type="entry name" value="Bromodomain"/>
</dbReference>
<evidence type="ECO:0000259" key="4">
    <source>
        <dbReference type="PROSITE" id="PS50014"/>
    </source>
</evidence>
<dbReference type="EMBL" id="JBFDAA010000006">
    <property type="protein sequence ID" value="KAL1131750.1"/>
    <property type="molecule type" value="Genomic_DNA"/>
</dbReference>
<dbReference type="PANTHER" id="PTHR16266:SF17">
    <property type="entry name" value="BRWD3"/>
    <property type="match status" value="1"/>
</dbReference>
<evidence type="ECO:0000256" key="1">
    <source>
        <dbReference type="ARBA" id="ARBA00023117"/>
    </source>
</evidence>
<dbReference type="FunFam" id="1.20.920.10:FF:000044">
    <property type="entry name" value="Bromodomain and WD repeat domain-containing 1"/>
    <property type="match status" value="1"/>
</dbReference>
<organism evidence="5 6">
    <name type="scientific">Ranatra chinensis</name>
    <dbReference type="NCBI Taxonomy" id="642074"/>
    <lineage>
        <taxon>Eukaryota</taxon>
        <taxon>Metazoa</taxon>
        <taxon>Ecdysozoa</taxon>
        <taxon>Arthropoda</taxon>
        <taxon>Hexapoda</taxon>
        <taxon>Insecta</taxon>
        <taxon>Pterygota</taxon>
        <taxon>Neoptera</taxon>
        <taxon>Paraneoptera</taxon>
        <taxon>Hemiptera</taxon>
        <taxon>Heteroptera</taxon>
        <taxon>Panheteroptera</taxon>
        <taxon>Nepomorpha</taxon>
        <taxon>Nepidae</taxon>
        <taxon>Ranatrinae</taxon>
        <taxon>Ranatra</taxon>
    </lineage>
</organism>
<dbReference type="SMART" id="SM00297">
    <property type="entry name" value="BROMO"/>
    <property type="match status" value="2"/>
</dbReference>
<feature type="domain" description="Bromo" evidence="4">
    <location>
        <begin position="359"/>
        <end position="429"/>
    </location>
</feature>
<feature type="domain" description="Bromo" evidence="4">
    <location>
        <begin position="200"/>
        <end position="270"/>
    </location>
</feature>
<dbReference type="SUPFAM" id="SSF47370">
    <property type="entry name" value="Bromodomain"/>
    <property type="match status" value="2"/>
</dbReference>
<protein>
    <recommendedName>
        <fullName evidence="4">Bromo domain-containing protein</fullName>
    </recommendedName>
</protein>
<dbReference type="PROSITE" id="PS50014">
    <property type="entry name" value="BROMODOMAIN_2"/>
    <property type="match status" value="2"/>
</dbReference>
<keyword evidence="6" id="KW-1185">Reference proteome</keyword>
<proteinExistence type="predicted"/>
<dbReference type="PRINTS" id="PR00503">
    <property type="entry name" value="BROMODOMAIN"/>
</dbReference>
<dbReference type="Proteomes" id="UP001558652">
    <property type="component" value="Unassembled WGS sequence"/>
</dbReference>
<gene>
    <name evidence="5" type="ORF">AAG570_011363</name>
</gene>
<dbReference type="Pfam" id="PF00439">
    <property type="entry name" value="Bromodomain"/>
    <property type="match status" value="2"/>
</dbReference>